<dbReference type="STRING" id="1465490.SAMN05444277_10159"/>
<dbReference type="Proteomes" id="UP000199031">
    <property type="component" value="Unassembled WGS sequence"/>
</dbReference>
<evidence type="ECO:0008006" key="4">
    <source>
        <dbReference type="Google" id="ProtNLM"/>
    </source>
</evidence>
<dbReference type="EMBL" id="FOXQ01000001">
    <property type="protein sequence ID" value="SFP53213.1"/>
    <property type="molecule type" value="Genomic_DNA"/>
</dbReference>
<dbReference type="AlphaFoldDB" id="A0A1I5R3Y0"/>
<evidence type="ECO:0000256" key="1">
    <source>
        <dbReference type="SAM" id="SignalP"/>
    </source>
</evidence>
<organism evidence="2 3">
    <name type="scientific">Parafilimonas terrae</name>
    <dbReference type="NCBI Taxonomy" id="1465490"/>
    <lineage>
        <taxon>Bacteria</taxon>
        <taxon>Pseudomonadati</taxon>
        <taxon>Bacteroidota</taxon>
        <taxon>Chitinophagia</taxon>
        <taxon>Chitinophagales</taxon>
        <taxon>Chitinophagaceae</taxon>
        <taxon>Parafilimonas</taxon>
    </lineage>
</organism>
<proteinExistence type="predicted"/>
<feature type="chain" id="PRO_5011670898" description="Lipocalin-like domain-containing protein" evidence="1">
    <location>
        <begin position="19"/>
        <end position="112"/>
    </location>
</feature>
<name>A0A1I5R3Y0_9BACT</name>
<feature type="signal peptide" evidence="1">
    <location>
        <begin position="1"/>
        <end position="18"/>
    </location>
</feature>
<gene>
    <name evidence="2" type="ORF">SAMN05444277_10159</name>
</gene>
<dbReference type="RefSeq" id="WP_090653421.1">
    <property type="nucleotide sequence ID" value="NZ_FOXQ01000001.1"/>
</dbReference>
<sequence>MKFLLTAMLLFGAMVTYAQNPIDGNWKGTRETPNGSFELNYTFKVEGDSLTGVLKTQFGEIPIENGKVDGKKFSYSISFNDMTINNTGELVSDDEIVTKNERGETKLTRVKE</sequence>
<dbReference type="OrthoDB" id="796539at2"/>
<keyword evidence="3" id="KW-1185">Reference proteome</keyword>
<reference evidence="2 3" key="1">
    <citation type="submission" date="2016-10" db="EMBL/GenBank/DDBJ databases">
        <authorList>
            <person name="de Groot N.N."/>
        </authorList>
    </citation>
    <scope>NUCLEOTIDE SEQUENCE [LARGE SCALE GENOMIC DNA]</scope>
    <source>
        <strain evidence="2 3">DSM 28286</strain>
    </source>
</reference>
<evidence type="ECO:0000313" key="2">
    <source>
        <dbReference type="EMBL" id="SFP53213.1"/>
    </source>
</evidence>
<accession>A0A1I5R3Y0</accession>
<protein>
    <recommendedName>
        <fullName evidence="4">Lipocalin-like domain-containing protein</fullName>
    </recommendedName>
</protein>
<evidence type="ECO:0000313" key="3">
    <source>
        <dbReference type="Proteomes" id="UP000199031"/>
    </source>
</evidence>
<keyword evidence="1" id="KW-0732">Signal</keyword>